<reference evidence="1 2" key="1">
    <citation type="journal article" date="2014" name="Int. J. Syst. Evol. Microbiol.">
        <title>Complete genome sequence of Corynebacterium casei LMG S-19264T (=DSM 44701T), isolated from a smear-ripened cheese.</title>
        <authorList>
            <consortium name="US DOE Joint Genome Institute (JGI-PGF)"/>
            <person name="Walter F."/>
            <person name="Albersmeier A."/>
            <person name="Kalinowski J."/>
            <person name="Ruckert C."/>
        </authorList>
    </citation>
    <scope>NUCLEOTIDE SEQUENCE [LARGE SCALE GENOMIC DNA]</scope>
    <source>
        <strain evidence="1 2">CGMCC 1.12976</strain>
    </source>
</reference>
<evidence type="ECO:0000313" key="1">
    <source>
        <dbReference type="EMBL" id="GGF21199.1"/>
    </source>
</evidence>
<dbReference type="EMBL" id="BMGP01000002">
    <property type="protein sequence ID" value="GGF21199.1"/>
    <property type="molecule type" value="Genomic_DNA"/>
</dbReference>
<proteinExistence type="predicted"/>
<organism evidence="1 2">
    <name type="scientific">Subtercola lobariae</name>
    <dbReference type="NCBI Taxonomy" id="1588641"/>
    <lineage>
        <taxon>Bacteria</taxon>
        <taxon>Bacillati</taxon>
        <taxon>Actinomycetota</taxon>
        <taxon>Actinomycetes</taxon>
        <taxon>Micrococcales</taxon>
        <taxon>Microbacteriaceae</taxon>
        <taxon>Subtercola</taxon>
    </lineage>
</organism>
<accession>A0A917EVN2</accession>
<evidence type="ECO:0000313" key="2">
    <source>
        <dbReference type="Proteomes" id="UP000598775"/>
    </source>
</evidence>
<dbReference type="RefSeq" id="WP_188675607.1">
    <property type="nucleotide sequence ID" value="NZ_BMGP01000002.1"/>
</dbReference>
<comment type="caution">
    <text evidence="1">The sequence shown here is derived from an EMBL/GenBank/DDBJ whole genome shotgun (WGS) entry which is preliminary data.</text>
</comment>
<evidence type="ECO:0008006" key="3">
    <source>
        <dbReference type="Google" id="ProtNLM"/>
    </source>
</evidence>
<dbReference type="AlphaFoldDB" id="A0A917EVN2"/>
<keyword evidence="2" id="KW-1185">Reference proteome</keyword>
<name>A0A917EVN2_9MICO</name>
<protein>
    <recommendedName>
        <fullName evidence="3">TfoX N-terminal domain-containing protein</fullName>
    </recommendedName>
</protein>
<gene>
    <name evidence="1" type="ORF">GCM10011399_13580</name>
</gene>
<sequence>MAYESAGEAWQDLLLIMSGEEGVTSTESELLVHGTVFAFREGDDIVVEVPAARASDLKARGVASKFSVDGHTSRDWVRVSDLQLWPELAREAHEFVGEPAVGGES</sequence>
<dbReference type="Proteomes" id="UP000598775">
    <property type="component" value="Unassembled WGS sequence"/>
</dbReference>